<dbReference type="EMBL" id="JAOTJD010000041">
    <property type="protein sequence ID" value="MFD3265870.1"/>
    <property type="molecule type" value="Genomic_DNA"/>
</dbReference>
<dbReference type="InterPro" id="IPR029045">
    <property type="entry name" value="ClpP/crotonase-like_dom_sf"/>
</dbReference>
<evidence type="ECO:0000256" key="1">
    <source>
        <dbReference type="SAM" id="SignalP"/>
    </source>
</evidence>
<dbReference type="CDD" id="cd07563">
    <property type="entry name" value="Peptidase_S41_IRBP"/>
    <property type="match status" value="1"/>
</dbReference>
<keyword evidence="1" id="KW-0732">Signal</keyword>
<accession>A0ABW6CS50</accession>
<evidence type="ECO:0000313" key="3">
    <source>
        <dbReference type="EMBL" id="MFD3265870.1"/>
    </source>
</evidence>
<keyword evidence="4" id="KW-1185">Reference proteome</keyword>
<dbReference type="RefSeq" id="WP_377371234.1">
    <property type="nucleotide sequence ID" value="NZ_JAOTJD010000041.1"/>
</dbReference>
<reference evidence="3 4" key="1">
    <citation type="submission" date="2022-09" db="EMBL/GenBank/DDBJ databases">
        <title>New species of Phenylobacterium.</title>
        <authorList>
            <person name="Mieszkin S."/>
        </authorList>
    </citation>
    <scope>NUCLEOTIDE SEQUENCE [LARGE SCALE GENOMIC DNA]</scope>
    <source>
        <strain evidence="3 4">HK31-G</strain>
    </source>
</reference>
<dbReference type="PANTHER" id="PTHR11261">
    <property type="entry name" value="INTERPHOTORECEPTOR RETINOID-BINDING PROTEIN"/>
    <property type="match status" value="1"/>
</dbReference>
<dbReference type="Gene3D" id="3.90.226.10">
    <property type="entry name" value="2-enoyl-CoA Hydratase, Chain A, domain 1"/>
    <property type="match status" value="1"/>
</dbReference>
<sequence>MRRHLLAAGAALILATGLSAAQAQPASAPATAPAVKPMDAAERRDVVEKLAKTLDANFVFPEIGARYAAMLRANLASGAYDSLTDPDAFGAKVTADLQAVAPDGHLRLATQTAFQARRPSPADVPASARPVGAPGLEETAMIGDVAYLRFNQFTGDPETVRKARAFLLAHADAKAVIIDARPHRGGGLDEMDAILPLFYAKTTHLVRMDTRAGIEDEGPMADGPTLVRQNSAPTLVSHDHVVIPDTTETRLQTAPIYYLTSRRSASAAEHLALAFKRTHRATLVGETTRGAGHYGGLLDIGDRFAAFVPVGRSYDPDTNWGWEGKGVTPDVAVHTDQALDEALKLAKAKGAHPN</sequence>
<dbReference type="PANTHER" id="PTHR11261:SF3">
    <property type="entry name" value="RETINOL-BINDING PROTEIN 3"/>
    <property type="match status" value="1"/>
</dbReference>
<dbReference type="SUPFAM" id="SSF52096">
    <property type="entry name" value="ClpP/crotonase"/>
    <property type="match status" value="1"/>
</dbReference>
<feature type="domain" description="Tail specific protease" evidence="2">
    <location>
        <begin position="109"/>
        <end position="334"/>
    </location>
</feature>
<comment type="caution">
    <text evidence="3">The sequence shown here is derived from an EMBL/GenBank/DDBJ whole genome shotgun (WGS) entry which is preliminary data.</text>
</comment>
<dbReference type="Proteomes" id="UP001598130">
    <property type="component" value="Unassembled WGS sequence"/>
</dbReference>
<gene>
    <name evidence="3" type="ORF">OCL97_18090</name>
</gene>
<protein>
    <submittedName>
        <fullName evidence="3">S41 family peptidase</fullName>
    </submittedName>
</protein>
<name>A0ABW6CS50_9CAUL</name>
<organism evidence="3 4">
    <name type="scientific">Phenylobacterium ferrooxidans</name>
    <dbReference type="NCBI Taxonomy" id="2982689"/>
    <lineage>
        <taxon>Bacteria</taxon>
        <taxon>Pseudomonadati</taxon>
        <taxon>Pseudomonadota</taxon>
        <taxon>Alphaproteobacteria</taxon>
        <taxon>Caulobacterales</taxon>
        <taxon>Caulobacteraceae</taxon>
        <taxon>Phenylobacterium</taxon>
    </lineage>
</organism>
<dbReference type="SMART" id="SM00245">
    <property type="entry name" value="TSPc"/>
    <property type="match status" value="1"/>
</dbReference>
<evidence type="ECO:0000259" key="2">
    <source>
        <dbReference type="SMART" id="SM00245"/>
    </source>
</evidence>
<dbReference type="Pfam" id="PF11918">
    <property type="entry name" value="Peptidase_S41_N"/>
    <property type="match status" value="1"/>
</dbReference>
<evidence type="ECO:0000313" key="4">
    <source>
        <dbReference type="Proteomes" id="UP001598130"/>
    </source>
</evidence>
<dbReference type="Gene3D" id="3.30.750.44">
    <property type="match status" value="1"/>
</dbReference>
<dbReference type="Pfam" id="PF03572">
    <property type="entry name" value="Peptidase_S41"/>
    <property type="match status" value="1"/>
</dbReference>
<dbReference type="InterPro" id="IPR005151">
    <property type="entry name" value="Tail-specific_protease"/>
</dbReference>
<proteinExistence type="predicted"/>
<feature type="chain" id="PRO_5045773272" evidence="1">
    <location>
        <begin position="24"/>
        <end position="354"/>
    </location>
</feature>
<feature type="signal peptide" evidence="1">
    <location>
        <begin position="1"/>
        <end position="23"/>
    </location>
</feature>